<evidence type="ECO:0000313" key="5">
    <source>
        <dbReference type="Proteomes" id="UP000019489"/>
    </source>
</evidence>
<dbReference type="InterPro" id="IPR003709">
    <property type="entry name" value="VanY-like_core_dom"/>
</dbReference>
<dbReference type="InterPro" id="IPR052179">
    <property type="entry name" value="DD-CPase-like"/>
</dbReference>
<reference evidence="4 5" key="1">
    <citation type="submission" date="2013-08" db="EMBL/GenBank/DDBJ databases">
        <title>Intrasporangium oryzae NRRL B-24470.</title>
        <authorList>
            <person name="Liu H."/>
            <person name="Wang G."/>
        </authorList>
    </citation>
    <scope>NUCLEOTIDE SEQUENCE [LARGE SCALE GENOMIC DNA]</scope>
    <source>
        <strain evidence="4 5">NRRL B-24470</strain>
    </source>
</reference>
<dbReference type="GO" id="GO:0006508">
    <property type="term" value="P:proteolysis"/>
    <property type="evidence" value="ECO:0007669"/>
    <property type="project" value="InterPro"/>
</dbReference>
<evidence type="ECO:0000259" key="3">
    <source>
        <dbReference type="Pfam" id="PF02557"/>
    </source>
</evidence>
<dbReference type="AlphaFoldDB" id="W9G5H2"/>
<sequence>MGPLPSCALGDVYTVPRGYDDWSTTLVDRLLRVEATYVPPDLMRVSEMGIAGGGSIRGVAAADTRAMAKAARAAGAPIGVWSGYRNYEQQTQLFNGYVTQNGFDSAITYSQRPGHSEHQLGLGVDFMSAGGGNPLPGDWGKTPAGSWMRENAWKYGWVNSYPRGAGGSRWNDRSCFRYEPWHYRYLGREMAAKVHASGLTIREYLWNNDTMLDRNGTLIAPATSMPSASASTSASPSASPSPTTPLSGTPSDPSVAATAAGPAVDPAKPAASGSGLGAPALVAAAAVLLGAGAALAVAARRRRSRRQVE</sequence>
<keyword evidence="2" id="KW-0812">Transmembrane</keyword>
<dbReference type="PANTHER" id="PTHR34385">
    <property type="entry name" value="D-ALANYL-D-ALANINE CARBOXYPEPTIDASE"/>
    <property type="match status" value="1"/>
</dbReference>
<evidence type="ECO:0000256" key="1">
    <source>
        <dbReference type="SAM" id="MobiDB-lite"/>
    </source>
</evidence>
<feature type="transmembrane region" description="Helical" evidence="2">
    <location>
        <begin position="276"/>
        <end position="299"/>
    </location>
</feature>
<dbReference type="Proteomes" id="UP000019489">
    <property type="component" value="Unassembled WGS sequence"/>
</dbReference>
<proteinExistence type="predicted"/>
<dbReference type="Pfam" id="PF02557">
    <property type="entry name" value="VanY"/>
    <property type="match status" value="1"/>
</dbReference>
<protein>
    <submittedName>
        <fullName evidence="4">Peptidase</fullName>
    </submittedName>
</protein>
<accession>W9G5H2</accession>
<evidence type="ECO:0000313" key="4">
    <source>
        <dbReference type="EMBL" id="EWT01416.1"/>
    </source>
</evidence>
<keyword evidence="2" id="KW-1133">Transmembrane helix</keyword>
<feature type="region of interest" description="Disordered" evidence="1">
    <location>
        <begin position="223"/>
        <end position="274"/>
    </location>
</feature>
<name>W9G5H2_9MICO</name>
<gene>
    <name evidence="4" type="ORF">N865_10445</name>
</gene>
<dbReference type="SUPFAM" id="SSF55166">
    <property type="entry name" value="Hedgehog/DD-peptidase"/>
    <property type="match status" value="1"/>
</dbReference>
<feature type="domain" description="D-alanyl-D-alanine carboxypeptidase-like core" evidence="3">
    <location>
        <begin position="57"/>
        <end position="187"/>
    </location>
</feature>
<keyword evidence="5" id="KW-1185">Reference proteome</keyword>
<dbReference type="PANTHER" id="PTHR34385:SF1">
    <property type="entry name" value="PEPTIDOGLYCAN L-ALANYL-D-GLUTAMATE ENDOPEPTIDASE CWLK"/>
    <property type="match status" value="1"/>
</dbReference>
<organism evidence="4 5">
    <name type="scientific">Intrasporangium oryzae NRRL B-24470</name>
    <dbReference type="NCBI Taxonomy" id="1386089"/>
    <lineage>
        <taxon>Bacteria</taxon>
        <taxon>Bacillati</taxon>
        <taxon>Actinomycetota</taxon>
        <taxon>Actinomycetes</taxon>
        <taxon>Micrococcales</taxon>
        <taxon>Intrasporangiaceae</taxon>
        <taxon>Intrasporangium</taxon>
    </lineage>
</organism>
<dbReference type="STRING" id="1386089.N865_10445"/>
<dbReference type="GO" id="GO:0008233">
    <property type="term" value="F:peptidase activity"/>
    <property type="evidence" value="ECO:0007669"/>
    <property type="project" value="InterPro"/>
</dbReference>
<dbReference type="InterPro" id="IPR009045">
    <property type="entry name" value="Zn_M74/Hedgehog-like"/>
</dbReference>
<dbReference type="CDD" id="cd14852">
    <property type="entry name" value="LD-carboxypeptidase"/>
    <property type="match status" value="1"/>
</dbReference>
<comment type="caution">
    <text evidence="4">The sequence shown here is derived from an EMBL/GenBank/DDBJ whole genome shotgun (WGS) entry which is preliminary data.</text>
</comment>
<evidence type="ECO:0000256" key="2">
    <source>
        <dbReference type="SAM" id="Phobius"/>
    </source>
</evidence>
<dbReference type="EMBL" id="AWSA01000022">
    <property type="protein sequence ID" value="EWT01416.1"/>
    <property type="molecule type" value="Genomic_DNA"/>
</dbReference>
<dbReference type="PATRIC" id="fig|1386089.3.peg.2305"/>
<keyword evidence="2" id="KW-0472">Membrane</keyword>
<dbReference type="eggNOG" id="COG1876">
    <property type="taxonomic scope" value="Bacteria"/>
</dbReference>
<dbReference type="InterPro" id="IPR058193">
    <property type="entry name" value="VanY/YodJ_core_dom"/>
</dbReference>
<dbReference type="Gene3D" id="3.30.1380.10">
    <property type="match status" value="1"/>
</dbReference>